<accession>A0ABU7TZK7</accession>
<organism evidence="8 9">
    <name type="scientific">Sorlinia euscelidii</name>
    <dbReference type="NCBI Taxonomy" id="3081148"/>
    <lineage>
        <taxon>Bacteria</taxon>
        <taxon>Pseudomonadati</taxon>
        <taxon>Pseudomonadota</taxon>
        <taxon>Alphaproteobacteria</taxon>
        <taxon>Acetobacterales</taxon>
        <taxon>Acetobacteraceae</taxon>
        <taxon>Sorlinia</taxon>
    </lineage>
</organism>
<feature type="binding site" evidence="6">
    <location>
        <position position="431"/>
    </location>
    <ligand>
        <name>(6S)-5-formyl-5,6,7,8-tetrahydrofolate</name>
        <dbReference type="ChEBI" id="CHEBI:57457"/>
    </ligand>
</feature>
<feature type="binding site" evidence="6">
    <location>
        <begin position="274"/>
        <end position="277"/>
    </location>
    <ligand>
        <name>GTP</name>
        <dbReference type="ChEBI" id="CHEBI:37565"/>
    </ligand>
</feature>
<comment type="subunit">
    <text evidence="6">Homodimer. Heterotetramer of two MnmE and two MnmG subunits.</text>
</comment>
<dbReference type="Pfam" id="PF01926">
    <property type="entry name" value="MMR_HSR1"/>
    <property type="match status" value="1"/>
</dbReference>
<dbReference type="InterPro" id="IPR018948">
    <property type="entry name" value="GTP-bd_TrmE_N"/>
</dbReference>
<proteinExistence type="inferred from homology"/>
<dbReference type="InterPro" id="IPR025867">
    <property type="entry name" value="MnmE_helical"/>
</dbReference>
<feature type="binding site" evidence="6">
    <location>
        <position position="255"/>
    </location>
    <ligand>
        <name>Mg(2+)</name>
        <dbReference type="ChEBI" id="CHEBI:18420"/>
    </ligand>
</feature>
<protein>
    <recommendedName>
        <fullName evidence="6">tRNA modification GTPase MnmE</fullName>
        <ecNumber evidence="6">3.6.-.-</ecNumber>
    </recommendedName>
</protein>
<dbReference type="CDD" id="cd14858">
    <property type="entry name" value="TrmE_N"/>
    <property type="match status" value="1"/>
</dbReference>
<dbReference type="InterPro" id="IPR027266">
    <property type="entry name" value="TrmE/GcvT-like"/>
</dbReference>
<dbReference type="Gene3D" id="3.40.50.300">
    <property type="entry name" value="P-loop containing nucleotide triphosphate hydrolases"/>
    <property type="match status" value="1"/>
</dbReference>
<dbReference type="NCBIfam" id="NF003661">
    <property type="entry name" value="PRK05291.1-3"/>
    <property type="match status" value="1"/>
</dbReference>
<feature type="binding site" evidence="6">
    <location>
        <begin position="230"/>
        <end position="235"/>
    </location>
    <ligand>
        <name>GTP</name>
        <dbReference type="ChEBI" id="CHEBI:37565"/>
    </ligand>
</feature>
<feature type="domain" description="TrmE-type G" evidence="7">
    <location>
        <begin position="220"/>
        <end position="358"/>
    </location>
</feature>
<reference evidence="8 9" key="1">
    <citation type="submission" date="2023-10" db="EMBL/GenBank/DDBJ databases">
        <title>Sorlinia euscelidii gen. nov., sp. nov., an acetic acid bacteria isolated from the gut of Euscelidius variegatus emitter.</title>
        <authorList>
            <person name="Michoud G."/>
            <person name="Marasco R."/>
            <person name="Seferji K."/>
            <person name="Gonella E."/>
            <person name="Garuglieri E."/>
            <person name="Alma A."/>
            <person name="Mapelli F."/>
            <person name="Borin S."/>
            <person name="Daffonchio D."/>
            <person name="Crotti E."/>
        </authorList>
    </citation>
    <scope>NUCLEOTIDE SEQUENCE [LARGE SCALE GENOMIC DNA]</scope>
    <source>
        <strain evidence="8 9">EV16P</strain>
    </source>
</reference>
<feature type="binding site" evidence="6">
    <location>
        <position position="29"/>
    </location>
    <ligand>
        <name>(6S)-5-formyl-5,6,7,8-tetrahydrofolate</name>
        <dbReference type="ChEBI" id="CHEBI:57457"/>
    </ligand>
</feature>
<evidence type="ECO:0000313" key="8">
    <source>
        <dbReference type="EMBL" id="MEE8658014.1"/>
    </source>
</evidence>
<dbReference type="NCBIfam" id="TIGR00231">
    <property type="entry name" value="small_GTP"/>
    <property type="match status" value="1"/>
</dbReference>
<comment type="caution">
    <text evidence="8">The sequence shown here is derived from an EMBL/GenBank/DDBJ whole genome shotgun (WGS) entry which is preliminary data.</text>
</comment>
<gene>
    <name evidence="6 8" type="primary">mnmE</name>
    <name evidence="6" type="synonym">trmE</name>
    <name evidence="8" type="ORF">DOFOFD_03165</name>
</gene>
<comment type="subcellular location">
    <subcellularLocation>
        <location evidence="6">Cytoplasm</location>
    </subcellularLocation>
</comment>
<evidence type="ECO:0000256" key="5">
    <source>
        <dbReference type="ARBA" id="ARBA00023134"/>
    </source>
</evidence>
<dbReference type="Pfam" id="PF12631">
    <property type="entry name" value="MnmE_helical"/>
    <property type="match status" value="1"/>
</dbReference>
<dbReference type="EC" id="3.6.-.-" evidence="6"/>
<sequence length="431" mass="46935">MTVFTTPPPENATIFALASGLGGAIAVMRISGPRSRFIVQNLCNGALPAPRRASLRRLRFRSDILDEAVILWLPGPHSYTGEDGAELHLHAGPAVIDAVSAALVTYGARPAEPGEFTRRAVLHQRLDLIQAEAIADLVAAESQMQRQQALAQSEGALSRLYVGWREKLSHLLAQQEALIDFPDEVGEAASTAHIELQLSALLEEMGTHLENHRGEIIQRGLTVVIAGAPNVGKSSLLNKLAGYDAAIVTSRAGTTRDVIAVEWLFEGMKLRLLDTAGLRETQDEIEAEGIKRALFHVKHADVVLHLYEGSPPEKISSDAVMIRTKCDRDAEPTFDLAISTLTGQGIDPLLNLLATRIKKLKDVTATPLTRARHRAGIEEARAYLTEARQMPFPELRGESLRLAMRALGRITGQIDVESLLDVIFGQFCIGK</sequence>
<dbReference type="InterPro" id="IPR031168">
    <property type="entry name" value="G_TrmE"/>
</dbReference>
<feature type="binding site" evidence="6">
    <location>
        <position position="234"/>
    </location>
    <ligand>
        <name>Mg(2+)</name>
        <dbReference type="ChEBI" id="CHEBI:18420"/>
    </ligand>
</feature>
<evidence type="ECO:0000256" key="6">
    <source>
        <dbReference type="HAMAP-Rule" id="MF_00379"/>
    </source>
</evidence>
<comment type="similarity">
    <text evidence="1 6">Belongs to the TRAFAC class TrmE-Era-EngA-EngB-Septin-like GTPase superfamily. TrmE GTPase family.</text>
</comment>
<dbReference type="SUPFAM" id="SSF116878">
    <property type="entry name" value="TrmE connector domain"/>
    <property type="match status" value="1"/>
</dbReference>
<name>A0ABU7TZK7_9PROT</name>
<keyword evidence="6" id="KW-0460">Magnesium</keyword>
<dbReference type="EMBL" id="JAWJZY010000001">
    <property type="protein sequence ID" value="MEE8658014.1"/>
    <property type="molecule type" value="Genomic_DNA"/>
</dbReference>
<evidence type="ECO:0000256" key="3">
    <source>
        <dbReference type="ARBA" id="ARBA00022741"/>
    </source>
</evidence>
<evidence type="ECO:0000259" key="7">
    <source>
        <dbReference type="PROSITE" id="PS51709"/>
    </source>
</evidence>
<dbReference type="InterPro" id="IPR004520">
    <property type="entry name" value="GTPase_MnmE"/>
</dbReference>
<keyword evidence="2 6" id="KW-0819">tRNA processing</keyword>
<keyword evidence="5 6" id="KW-0342">GTP-binding</keyword>
<comment type="function">
    <text evidence="6">Exhibits a very high intrinsic GTPase hydrolysis rate. Involved in the addition of a carboxymethylaminomethyl (cmnm) group at the wobble position (U34) of certain tRNAs, forming tRNA-cmnm(5)s(2)U34.</text>
</comment>
<dbReference type="Pfam" id="PF10396">
    <property type="entry name" value="TrmE_N"/>
    <property type="match status" value="1"/>
</dbReference>
<dbReference type="PRINTS" id="PR00326">
    <property type="entry name" value="GTP1OBG"/>
</dbReference>
<dbReference type="HAMAP" id="MF_00379">
    <property type="entry name" value="GTPase_MnmE"/>
    <property type="match status" value="1"/>
</dbReference>
<evidence type="ECO:0000313" key="9">
    <source>
        <dbReference type="Proteomes" id="UP001312908"/>
    </source>
</evidence>
<keyword evidence="6" id="KW-0378">Hydrolase</keyword>
<dbReference type="Gene3D" id="3.30.1360.120">
    <property type="entry name" value="Probable tRNA modification gtpase trme, domain 1"/>
    <property type="match status" value="1"/>
</dbReference>
<evidence type="ECO:0000256" key="2">
    <source>
        <dbReference type="ARBA" id="ARBA00022694"/>
    </source>
</evidence>
<keyword evidence="6" id="KW-0479">Metal-binding</keyword>
<dbReference type="InterPro" id="IPR027417">
    <property type="entry name" value="P-loop_NTPase"/>
</dbReference>
<evidence type="ECO:0000256" key="1">
    <source>
        <dbReference type="ARBA" id="ARBA00011043"/>
    </source>
</evidence>
<keyword evidence="6" id="KW-0963">Cytoplasm</keyword>
<comment type="cofactor">
    <cofactor evidence="6">
        <name>K(+)</name>
        <dbReference type="ChEBI" id="CHEBI:29103"/>
    </cofactor>
    <text evidence="6">Binds 1 potassium ion per subunit.</text>
</comment>
<dbReference type="Proteomes" id="UP001312908">
    <property type="component" value="Unassembled WGS sequence"/>
</dbReference>
<dbReference type="CDD" id="cd04164">
    <property type="entry name" value="trmE"/>
    <property type="match status" value="1"/>
</dbReference>
<dbReference type="Gene3D" id="1.20.120.430">
    <property type="entry name" value="tRNA modification GTPase MnmE domain 2"/>
    <property type="match status" value="1"/>
</dbReference>
<dbReference type="PROSITE" id="PS51709">
    <property type="entry name" value="G_TRME"/>
    <property type="match status" value="1"/>
</dbReference>
<feature type="binding site" evidence="6">
    <location>
        <position position="86"/>
    </location>
    <ligand>
        <name>(6S)-5-formyl-5,6,7,8-tetrahydrofolate</name>
        <dbReference type="ChEBI" id="CHEBI:57457"/>
    </ligand>
</feature>
<feature type="binding site" evidence="6">
    <location>
        <position position="125"/>
    </location>
    <ligand>
        <name>(6S)-5-formyl-5,6,7,8-tetrahydrofolate</name>
        <dbReference type="ChEBI" id="CHEBI:57457"/>
    </ligand>
</feature>
<dbReference type="InterPro" id="IPR027368">
    <property type="entry name" value="MnmE_dom2"/>
</dbReference>
<feature type="binding site" evidence="6">
    <location>
        <begin position="249"/>
        <end position="255"/>
    </location>
    <ligand>
        <name>GTP</name>
        <dbReference type="ChEBI" id="CHEBI:37565"/>
    </ligand>
</feature>
<dbReference type="SUPFAM" id="SSF52540">
    <property type="entry name" value="P-loop containing nucleoside triphosphate hydrolases"/>
    <property type="match status" value="1"/>
</dbReference>
<dbReference type="PANTHER" id="PTHR42714:SF2">
    <property type="entry name" value="TRNA MODIFICATION GTPASE GTPBP3, MITOCHONDRIAL"/>
    <property type="match status" value="1"/>
</dbReference>
<keyword evidence="4 6" id="KW-0630">Potassium</keyword>
<dbReference type="InterPro" id="IPR006073">
    <property type="entry name" value="GTP-bd"/>
</dbReference>
<evidence type="ECO:0000256" key="4">
    <source>
        <dbReference type="ARBA" id="ARBA00022958"/>
    </source>
</evidence>
<dbReference type="InterPro" id="IPR005225">
    <property type="entry name" value="Small_GTP-bd"/>
</dbReference>
<dbReference type="PANTHER" id="PTHR42714">
    <property type="entry name" value="TRNA MODIFICATION GTPASE GTPBP3"/>
    <property type="match status" value="1"/>
</dbReference>
<comment type="caution">
    <text evidence="6">Lacks conserved residue(s) required for the propagation of feature annotation.</text>
</comment>
<keyword evidence="9" id="KW-1185">Reference proteome</keyword>
<dbReference type="RefSeq" id="WP_394818966.1">
    <property type="nucleotide sequence ID" value="NZ_JAWJZY010000001.1"/>
</dbReference>
<keyword evidence="3 6" id="KW-0547">Nucleotide-binding</keyword>